<evidence type="ECO:0000313" key="1">
    <source>
        <dbReference type="EMBL" id="KAH3727816.1"/>
    </source>
</evidence>
<evidence type="ECO:0000313" key="2">
    <source>
        <dbReference type="Proteomes" id="UP000828390"/>
    </source>
</evidence>
<gene>
    <name evidence="1" type="ORF">DPMN_053761</name>
</gene>
<dbReference type="EMBL" id="JAIWYP010000012">
    <property type="protein sequence ID" value="KAH3727816.1"/>
    <property type="molecule type" value="Genomic_DNA"/>
</dbReference>
<organism evidence="1 2">
    <name type="scientific">Dreissena polymorpha</name>
    <name type="common">Zebra mussel</name>
    <name type="synonym">Mytilus polymorpha</name>
    <dbReference type="NCBI Taxonomy" id="45954"/>
    <lineage>
        <taxon>Eukaryota</taxon>
        <taxon>Metazoa</taxon>
        <taxon>Spiralia</taxon>
        <taxon>Lophotrochozoa</taxon>
        <taxon>Mollusca</taxon>
        <taxon>Bivalvia</taxon>
        <taxon>Autobranchia</taxon>
        <taxon>Heteroconchia</taxon>
        <taxon>Euheterodonta</taxon>
        <taxon>Imparidentia</taxon>
        <taxon>Neoheterodontei</taxon>
        <taxon>Myida</taxon>
        <taxon>Dreissenoidea</taxon>
        <taxon>Dreissenidae</taxon>
        <taxon>Dreissena</taxon>
    </lineage>
</organism>
<comment type="caution">
    <text evidence="1">The sequence shown here is derived from an EMBL/GenBank/DDBJ whole genome shotgun (WGS) entry which is preliminary data.</text>
</comment>
<reference evidence="1" key="2">
    <citation type="submission" date="2020-11" db="EMBL/GenBank/DDBJ databases">
        <authorList>
            <person name="McCartney M.A."/>
            <person name="Auch B."/>
            <person name="Kono T."/>
            <person name="Mallez S."/>
            <person name="Becker A."/>
            <person name="Gohl D.M."/>
            <person name="Silverstein K.A.T."/>
            <person name="Koren S."/>
            <person name="Bechman K.B."/>
            <person name="Herman A."/>
            <person name="Abrahante J.E."/>
            <person name="Garbe J."/>
        </authorList>
    </citation>
    <scope>NUCLEOTIDE SEQUENCE</scope>
    <source>
        <strain evidence="1">Duluth1</strain>
        <tissue evidence="1">Whole animal</tissue>
    </source>
</reference>
<reference evidence="1" key="1">
    <citation type="journal article" date="2019" name="bioRxiv">
        <title>The Genome of the Zebra Mussel, Dreissena polymorpha: A Resource for Invasive Species Research.</title>
        <authorList>
            <person name="McCartney M.A."/>
            <person name="Auch B."/>
            <person name="Kono T."/>
            <person name="Mallez S."/>
            <person name="Zhang Y."/>
            <person name="Obille A."/>
            <person name="Becker A."/>
            <person name="Abrahante J.E."/>
            <person name="Garbe J."/>
            <person name="Badalamenti J.P."/>
            <person name="Herman A."/>
            <person name="Mangelson H."/>
            <person name="Liachko I."/>
            <person name="Sullivan S."/>
            <person name="Sone E.D."/>
            <person name="Koren S."/>
            <person name="Silverstein K.A.T."/>
            <person name="Beckman K.B."/>
            <person name="Gohl D.M."/>
        </authorList>
    </citation>
    <scope>NUCLEOTIDE SEQUENCE</scope>
    <source>
        <strain evidence="1">Duluth1</strain>
        <tissue evidence="1">Whole animal</tissue>
    </source>
</reference>
<protein>
    <submittedName>
        <fullName evidence="1">Uncharacterized protein</fullName>
    </submittedName>
</protein>
<accession>A0A9D4CN94</accession>
<keyword evidence="2" id="KW-1185">Reference proteome</keyword>
<sequence>MEWKTYITNITKRANFILGFIRSNLKHCPSNCRKNAYLELVWSKLEYLASYGIHSTKQTLTTYSVSSVKPKGSSTRTTTPDSRAVSQTYFKSWTYHYSKTDDEPTG</sequence>
<dbReference type="AlphaFoldDB" id="A0A9D4CN94"/>
<dbReference type="Proteomes" id="UP000828390">
    <property type="component" value="Unassembled WGS sequence"/>
</dbReference>
<name>A0A9D4CN94_DREPO</name>
<proteinExistence type="predicted"/>